<evidence type="ECO:0000313" key="2">
    <source>
        <dbReference type="Proteomes" id="UP001595621"/>
    </source>
</evidence>
<dbReference type="Proteomes" id="UP001595621">
    <property type="component" value="Unassembled WGS sequence"/>
</dbReference>
<keyword evidence="2" id="KW-1185">Reference proteome</keyword>
<dbReference type="Pfam" id="PF05114">
    <property type="entry name" value="MbnB_TglH_ChrH"/>
    <property type="match status" value="1"/>
</dbReference>
<dbReference type="InterPro" id="IPR036237">
    <property type="entry name" value="Xyl_isomerase-like_sf"/>
</dbReference>
<dbReference type="PANTHER" id="PTHR42194">
    <property type="entry name" value="UPF0276 PROTEIN HI_1600"/>
    <property type="match status" value="1"/>
</dbReference>
<protein>
    <submittedName>
        <fullName evidence="1">DUF692 domain-containing protein</fullName>
    </submittedName>
</protein>
<proteinExistence type="predicted"/>
<gene>
    <name evidence="1" type="ORF">ACFOE0_02180</name>
</gene>
<evidence type="ECO:0000313" key="1">
    <source>
        <dbReference type="EMBL" id="MFC3136999.1"/>
    </source>
</evidence>
<dbReference type="InterPro" id="IPR007801">
    <property type="entry name" value="MbnB/TglH/ChrH"/>
</dbReference>
<accession>A0ABV7G674</accession>
<dbReference type="PANTHER" id="PTHR42194:SF1">
    <property type="entry name" value="UPF0276 PROTEIN HI_1600"/>
    <property type="match status" value="1"/>
</dbReference>
<dbReference type="NCBIfam" id="NF003818">
    <property type="entry name" value="PRK05409.1"/>
    <property type="match status" value="1"/>
</dbReference>
<reference evidence="2" key="1">
    <citation type="journal article" date="2019" name="Int. J. Syst. Evol. Microbiol.">
        <title>The Global Catalogue of Microorganisms (GCM) 10K type strain sequencing project: providing services to taxonomists for standard genome sequencing and annotation.</title>
        <authorList>
            <consortium name="The Broad Institute Genomics Platform"/>
            <consortium name="The Broad Institute Genome Sequencing Center for Infectious Disease"/>
            <person name="Wu L."/>
            <person name="Ma J."/>
        </authorList>
    </citation>
    <scope>NUCLEOTIDE SEQUENCE [LARGE SCALE GENOMIC DNA]</scope>
    <source>
        <strain evidence="2">KCTC 52277</strain>
    </source>
</reference>
<dbReference type="EMBL" id="JBHRTD010000001">
    <property type="protein sequence ID" value="MFC3136999.1"/>
    <property type="molecule type" value="Genomic_DNA"/>
</dbReference>
<organism evidence="1 2">
    <name type="scientific">Shewanella submarina</name>
    <dbReference type="NCBI Taxonomy" id="2016376"/>
    <lineage>
        <taxon>Bacteria</taxon>
        <taxon>Pseudomonadati</taxon>
        <taxon>Pseudomonadota</taxon>
        <taxon>Gammaproteobacteria</taxon>
        <taxon>Alteromonadales</taxon>
        <taxon>Shewanellaceae</taxon>
        <taxon>Shewanella</taxon>
    </lineage>
</organism>
<dbReference type="RefSeq" id="WP_248937314.1">
    <property type="nucleotide sequence ID" value="NZ_JAKILF010000008.1"/>
</dbReference>
<dbReference type="Gene3D" id="3.20.20.150">
    <property type="entry name" value="Divalent-metal-dependent TIM barrel enzymes"/>
    <property type="match status" value="1"/>
</dbReference>
<comment type="caution">
    <text evidence="1">The sequence shown here is derived from an EMBL/GenBank/DDBJ whole genome shotgun (WGS) entry which is preliminary data.</text>
</comment>
<name>A0ABV7G674_9GAMM</name>
<sequence length="297" mass="33925">MTDKIKREFLGFGLGLRTKHFEYILQHQPDIDWFEILSENYMVAGGKPRYYLQAIAEQYPLVMHGVSLSIGSSDPLDMDYLRALKTLANDVEPKWISDHICWTGIHGINSHDLLPLPYTMETVRHVAERISRVQDFLGRQVLMENVSSYLSYQDSEMDEWTFVSEVAKASDSLILLDINNVYVSARNHGFEPMDYLNRIDPERVQQFHLAGHSDYGDYVIDTHDHDVPDSVWDLYRQALVRFGAVSTMIERDANIPEFSVLETELGSARDIATQVLPPNQLNIADSAENRGVKSCQA</sequence>
<dbReference type="SUPFAM" id="SSF51658">
    <property type="entry name" value="Xylose isomerase-like"/>
    <property type="match status" value="1"/>
</dbReference>